<reference evidence="2" key="1">
    <citation type="submission" date="2022-11" db="EMBL/GenBank/DDBJ databases">
        <authorList>
            <person name="Mo P."/>
        </authorList>
    </citation>
    <scope>NUCLEOTIDE SEQUENCE</scope>
    <source>
        <strain evidence="2">HUAS 11-8</strain>
    </source>
</reference>
<dbReference type="InterPro" id="IPR026029">
    <property type="entry name" value="MLI_dom"/>
</dbReference>
<evidence type="ECO:0000313" key="3">
    <source>
        <dbReference type="Proteomes" id="UP001163203"/>
    </source>
</evidence>
<organism evidence="2 3">
    <name type="scientific">Amycolatopsis cynarae</name>
    <dbReference type="NCBI Taxonomy" id="2995223"/>
    <lineage>
        <taxon>Bacteria</taxon>
        <taxon>Bacillati</taxon>
        <taxon>Actinomycetota</taxon>
        <taxon>Actinomycetes</taxon>
        <taxon>Pseudonocardiales</taxon>
        <taxon>Pseudonocardiaceae</taxon>
        <taxon>Amycolatopsis</taxon>
    </lineage>
</organism>
<keyword evidence="3" id="KW-1185">Reference proteome</keyword>
<dbReference type="InterPro" id="IPR011008">
    <property type="entry name" value="Dimeric_a/b-barrel"/>
</dbReference>
<name>A0ABY7B9A2_9PSEU</name>
<dbReference type="EMBL" id="CP113836">
    <property type="protein sequence ID" value="WAL67822.1"/>
    <property type="molecule type" value="Genomic_DNA"/>
</dbReference>
<sequence>MQFMVLSRRRTELYQEADFDAVIPAETRQVRQLYADGVVRQIWLRADLPGACFLVEAADENSVRSTVDALPMARSGLSEFTIIPLHPYRGFGPR</sequence>
<accession>A0ABY7B9A2</accession>
<dbReference type="Pfam" id="PF02426">
    <property type="entry name" value="MIase"/>
    <property type="match status" value="1"/>
</dbReference>
<evidence type="ECO:0000313" key="2">
    <source>
        <dbReference type="EMBL" id="WAL67822.1"/>
    </source>
</evidence>
<dbReference type="RefSeq" id="WP_268757917.1">
    <property type="nucleotide sequence ID" value="NZ_CP113836.1"/>
</dbReference>
<evidence type="ECO:0000259" key="1">
    <source>
        <dbReference type="Pfam" id="PF02426"/>
    </source>
</evidence>
<dbReference type="Proteomes" id="UP001163203">
    <property type="component" value="Chromosome"/>
</dbReference>
<dbReference type="SUPFAM" id="SSF54909">
    <property type="entry name" value="Dimeric alpha+beta barrel"/>
    <property type="match status" value="1"/>
</dbReference>
<gene>
    <name evidence="2" type="ORF">ORV05_08640</name>
</gene>
<protein>
    <recommendedName>
        <fullName evidence="1">Muconolactone isomerase domain-containing protein</fullName>
    </recommendedName>
</protein>
<feature type="domain" description="Muconolactone isomerase" evidence="1">
    <location>
        <begin position="11"/>
        <end position="88"/>
    </location>
</feature>
<dbReference type="Gene3D" id="3.30.70.1060">
    <property type="entry name" value="Dimeric alpha+beta barrel"/>
    <property type="match status" value="1"/>
</dbReference>
<proteinExistence type="predicted"/>